<accession>F9WTS5</accession>
<dbReference type="AlphaFoldDB" id="F9WTS5"/>
<reference evidence="2 3" key="1">
    <citation type="journal article" date="2012" name="Proc. Natl. Acad. Sci. U.S.A.">
        <title>Antigenic diversity is generated by distinct evolutionary mechanisms in African trypanosome species.</title>
        <authorList>
            <person name="Jackson A.P."/>
            <person name="Berry A."/>
            <person name="Aslett M."/>
            <person name="Allison H.C."/>
            <person name="Burton P."/>
            <person name="Vavrova-Anderson J."/>
            <person name="Brown R."/>
            <person name="Browne H."/>
            <person name="Corton N."/>
            <person name="Hauser H."/>
            <person name="Gamble J."/>
            <person name="Gilderthorp R."/>
            <person name="Marcello L."/>
            <person name="McQuillan J."/>
            <person name="Otto T.D."/>
            <person name="Quail M.A."/>
            <person name="Sanders M.J."/>
            <person name="van Tonder A."/>
            <person name="Ginger M.L."/>
            <person name="Field M.C."/>
            <person name="Barry J.D."/>
            <person name="Hertz-Fowler C."/>
            <person name="Berriman M."/>
        </authorList>
    </citation>
    <scope>NUCLEOTIDE SEQUENCE</scope>
    <source>
        <strain evidence="2 3">Y486</strain>
    </source>
</reference>
<dbReference type="Proteomes" id="UP000009027">
    <property type="component" value="Unassembled WGS sequence"/>
</dbReference>
<feature type="compositionally biased region" description="Basic residues" evidence="1">
    <location>
        <begin position="55"/>
        <end position="72"/>
    </location>
</feature>
<sequence>MGAPAMCAGRTLSGGRHSWTAWHRTLQMKCQLSRNDRKEPGKKTRADDGVERKCSWRSKKSTARAWVRKRMLQKQPEKELSRGAKGGQDAPNEDAEEGQEEQEQPEFVCQWCHRVLGSKTWITRHQCETTSIIKSEGSNELEQPVTVASPICSEECRYRWLLRHVLTKHPRHNESLRPQSRAKAKRKDMRTENRSQGERSGPLDPAGDGNGDAERPWKRPQAGRCTEETEGGDYVFSRCVSAYEQWYSLVWHTPAHHKNDTTAKRKLTVGTVAPTPLLQRSLQCPYCPTKRALKQCLTMRRQAKHGQPGRQDKHDSLKVEYQDSVAQLLGRPSLRELTQTNELETLKDGELFFSAQLASFPQEIFKLESQSAPTPGEPELRPARAVKGHHSPTELDTTYPPSAAAKRIGACAARGVRQRVREADSPSKEICFNAPPDEARMGSGLHLTSPAGLQSRGSSRKSSETPPN</sequence>
<feature type="region of interest" description="Disordered" evidence="1">
    <location>
        <begin position="33"/>
        <end position="102"/>
    </location>
</feature>
<feature type="region of interest" description="Disordered" evidence="1">
    <location>
        <begin position="171"/>
        <end position="227"/>
    </location>
</feature>
<proteinExistence type="predicted"/>
<evidence type="ECO:0000313" key="3">
    <source>
        <dbReference type="Proteomes" id="UP000009027"/>
    </source>
</evidence>
<protein>
    <submittedName>
        <fullName evidence="2">Retrotransposon hot spot protein (RHS), putative</fullName>
    </submittedName>
</protein>
<organism evidence="2 3">
    <name type="scientific">Trypanosoma vivax (strain Y486)</name>
    <dbReference type="NCBI Taxonomy" id="1055687"/>
    <lineage>
        <taxon>Eukaryota</taxon>
        <taxon>Discoba</taxon>
        <taxon>Euglenozoa</taxon>
        <taxon>Kinetoplastea</taxon>
        <taxon>Metakinetoplastina</taxon>
        <taxon>Trypanosomatida</taxon>
        <taxon>Trypanosomatidae</taxon>
        <taxon>Trypanosoma</taxon>
        <taxon>Duttonella</taxon>
    </lineage>
</organism>
<evidence type="ECO:0000313" key="2">
    <source>
        <dbReference type="EMBL" id="CCD20970.1"/>
    </source>
</evidence>
<feature type="compositionally biased region" description="Acidic residues" evidence="1">
    <location>
        <begin position="91"/>
        <end position="102"/>
    </location>
</feature>
<feature type="region of interest" description="Disordered" evidence="1">
    <location>
        <begin position="370"/>
        <end position="400"/>
    </location>
</feature>
<feature type="compositionally biased region" description="Basic and acidic residues" evidence="1">
    <location>
        <begin position="34"/>
        <end position="54"/>
    </location>
</feature>
<dbReference type="EMBL" id="CAEX01006725">
    <property type="protein sequence ID" value="CCD20970.1"/>
    <property type="molecule type" value="Genomic_DNA"/>
</dbReference>
<keyword evidence="3" id="KW-1185">Reference proteome</keyword>
<evidence type="ECO:0000256" key="1">
    <source>
        <dbReference type="SAM" id="MobiDB-lite"/>
    </source>
</evidence>
<feature type="region of interest" description="Disordered" evidence="1">
    <location>
        <begin position="418"/>
        <end position="468"/>
    </location>
</feature>
<gene>
    <name evidence="2" type="ORF">TvY486_0003320</name>
</gene>
<name>F9WTS5_TRYVY</name>
<dbReference type="VEuPathDB" id="TriTrypDB:TvY486_0003320"/>